<feature type="region of interest" description="Disordered" evidence="1">
    <location>
        <begin position="27"/>
        <end position="46"/>
    </location>
</feature>
<sequence length="106" mass="12662">MEVKTLDKATSPLHKTIKRKDRRFPNVFNNKAKPSKNDKHYLPDKPGMRSVAIQDDFIFKEDNLIQERMNMYLSHERRISDAEMVMQCFRQIYPEGEKRHKRCPPA</sequence>
<evidence type="ECO:0000313" key="2">
    <source>
        <dbReference type="EnsemblMetazoa" id="XP_014248673.1"/>
    </source>
</evidence>
<proteinExistence type="predicted"/>
<evidence type="ECO:0000313" key="3">
    <source>
        <dbReference type="Proteomes" id="UP000494040"/>
    </source>
</evidence>
<dbReference type="KEGG" id="clec:106666183"/>
<keyword evidence="3" id="KW-1185">Reference proteome</keyword>
<dbReference type="Proteomes" id="UP000494040">
    <property type="component" value="Unassembled WGS sequence"/>
</dbReference>
<reference evidence="2" key="1">
    <citation type="submission" date="2022-01" db="UniProtKB">
        <authorList>
            <consortium name="EnsemblMetazoa"/>
        </authorList>
    </citation>
    <scope>IDENTIFICATION</scope>
</reference>
<feature type="compositionally biased region" description="Basic and acidic residues" evidence="1">
    <location>
        <begin position="35"/>
        <end position="46"/>
    </location>
</feature>
<accession>A0A8I6RRJ3</accession>
<dbReference type="GeneID" id="106666183"/>
<evidence type="ECO:0000256" key="1">
    <source>
        <dbReference type="SAM" id="MobiDB-lite"/>
    </source>
</evidence>
<organism evidence="2 3">
    <name type="scientific">Cimex lectularius</name>
    <name type="common">Bed bug</name>
    <name type="synonym">Acanthia lectularia</name>
    <dbReference type="NCBI Taxonomy" id="79782"/>
    <lineage>
        <taxon>Eukaryota</taxon>
        <taxon>Metazoa</taxon>
        <taxon>Ecdysozoa</taxon>
        <taxon>Arthropoda</taxon>
        <taxon>Hexapoda</taxon>
        <taxon>Insecta</taxon>
        <taxon>Pterygota</taxon>
        <taxon>Neoptera</taxon>
        <taxon>Paraneoptera</taxon>
        <taxon>Hemiptera</taxon>
        <taxon>Heteroptera</taxon>
        <taxon>Panheteroptera</taxon>
        <taxon>Cimicomorpha</taxon>
        <taxon>Cimicidae</taxon>
        <taxon>Cimex</taxon>
    </lineage>
</organism>
<name>A0A8I6RRJ3_CIMLE</name>
<dbReference type="EnsemblMetazoa" id="XM_014393187.2">
    <property type="protein sequence ID" value="XP_014248673.1"/>
    <property type="gene ID" value="LOC106666183"/>
</dbReference>
<dbReference type="AlphaFoldDB" id="A0A8I6RRJ3"/>
<dbReference type="RefSeq" id="XP_014248673.1">
    <property type="nucleotide sequence ID" value="XM_014393187.2"/>
</dbReference>
<protein>
    <submittedName>
        <fullName evidence="2">Uncharacterized protein</fullName>
    </submittedName>
</protein>